<keyword evidence="9 17" id="KW-0808">Transferase</keyword>
<reference evidence="18 19" key="1">
    <citation type="submission" date="2015-07" db="EMBL/GenBank/DDBJ databases">
        <title>Draft genome sequence of the Amantichitinum ursilacus IGB-41, a new chitin-degrading bacterium.</title>
        <authorList>
            <person name="Kirstahler P."/>
            <person name="Guenther M."/>
            <person name="Grumaz C."/>
            <person name="Rupp S."/>
            <person name="Zibek S."/>
            <person name="Sohn K."/>
        </authorList>
    </citation>
    <scope>NUCLEOTIDE SEQUENCE [LARGE SCALE GENOMIC DNA]</scope>
    <source>
        <strain evidence="18 19">IGB-41</strain>
    </source>
</reference>
<evidence type="ECO:0000256" key="6">
    <source>
        <dbReference type="ARBA" id="ARBA00009320"/>
    </source>
</evidence>
<keyword evidence="19" id="KW-1185">Reference proteome</keyword>
<keyword evidence="7 17" id="KW-0032">Aminotransferase</keyword>
<organism evidence="18 19">
    <name type="scientific">Amantichitinum ursilacus</name>
    <dbReference type="NCBI Taxonomy" id="857265"/>
    <lineage>
        <taxon>Bacteria</taxon>
        <taxon>Pseudomonadati</taxon>
        <taxon>Pseudomonadota</taxon>
        <taxon>Betaproteobacteria</taxon>
        <taxon>Neisseriales</taxon>
        <taxon>Chitinibacteraceae</taxon>
        <taxon>Amantichitinum</taxon>
    </lineage>
</organism>
<dbReference type="InterPro" id="IPR005785">
    <property type="entry name" value="B_amino_transI"/>
</dbReference>
<dbReference type="GO" id="GO:0052654">
    <property type="term" value="F:L-leucine-2-oxoglutarate transaminase activity"/>
    <property type="evidence" value="ECO:0007669"/>
    <property type="project" value="RHEA"/>
</dbReference>
<dbReference type="SUPFAM" id="SSF56752">
    <property type="entry name" value="D-aminoacid aminotransferase-like PLP-dependent enzymes"/>
    <property type="match status" value="1"/>
</dbReference>
<dbReference type="InterPro" id="IPR001544">
    <property type="entry name" value="Aminotrans_IV"/>
</dbReference>
<evidence type="ECO:0000256" key="7">
    <source>
        <dbReference type="ARBA" id="ARBA00022576"/>
    </source>
</evidence>
<comment type="pathway">
    <text evidence="3 17">Amino-acid biosynthesis; L-isoleucine biosynthesis; L-isoleucine from 2-oxobutanoate: step 4/4.</text>
</comment>
<dbReference type="GO" id="GO:0009098">
    <property type="term" value="P:L-leucine biosynthetic process"/>
    <property type="evidence" value="ECO:0007669"/>
    <property type="project" value="UniProtKB-UniPathway"/>
</dbReference>
<dbReference type="Gene3D" id="3.30.470.10">
    <property type="match status" value="1"/>
</dbReference>
<evidence type="ECO:0000256" key="1">
    <source>
        <dbReference type="ARBA" id="ARBA00001933"/>
    </source>
</evidence>
<dbReference type="FunFam" id="3.20.10.10:FF:000001">
    <property type="entry name" value="Branched-chain-amino-acid aminotransferase"/>
    <property type="match status" value="1"/>
</dbReference>
<comment type="pathway">
    <text evidence="5 17">Amino-acid biosynthesis; L-leucine biosynthesis; L-leucine from 3-methyl-2-oxobutanoate: step 4/4.</text>
</comment>
<dbReference type="GO" id="GO:0052656">
    <property type="term" value="F:L-isoleucine-2-oxoglutarate transaminase activity"/>
    <property type="evidence" value="ECO:0007669"/>
    <property type="project" value="RHEA"/>
</dbReference>
<dbReference type="NCBIfam" id="NF005146">
    <property type="entry name" value="PRK06606.1"/>
    <property type="match status" value="1"/>
</dbReference>
<evidence type="ECO:0000313" key="18">
    <source>
        <dbReference type="EMBL" id="KPC53087.1"/>
    </source>
</evidence>
<dbReference type="Proteomes" id="UP000037939">
    <property type="component" value="Unassembled WGS sequence"/>
</dbReference>
<keyword evidence="11 17" id="KW-0100">Branched-chain amino acid biosynthesis</keyword>
<evidence type="ECO:0000256" key="11">
    <source>
        <dbReference type="ARBA" id="ARBA00023304"/>
    </source>
</evidence>
<evidence type="ECO:0000313" key="19">
    <source>
        <dbReference type="Proteomes" id="UP000037939"/>
    </source>
</evidence>
<comment type="similarity">
    <text evidence="6 15">Belongs to the class-IV pyridoxal-phosphate-dependent aminotransferase family.</text>
</comment>
<keyword evidence="8 17" id="KW-0028">Amino-acid biosynthesis</keyword>
<evidence type="ECO:0000256" key="13">
    <source>
        <dbReference type="ARBA" id="ARBA00048798"/>
    </source>
</evidence>
<evidence type="ECO:0000256" key="17">
    <source>
        <dbReference type="RuleBase" id="RU364094"/>
    </source>
</evidence>
<comment type="catalytic activity">
    <reaction evidence="13 17">
        <text>L-isoleucine + 2-oxoglutarate = (S)-3-methyl-2-oxopentanoate + L-glutamate</text>
        <dbReference type="Rhea" id="RHEA:24801"/>
        <dbReference type="ChEBI" id="CHEBI:16810"/>
        <dbReference type="ChEBI" id="CHEBI:29985"/>
        <dbReference type="ChEBI" id="CHEBI:35146"/>
        <dbReference type="ChEBI" id="CHEBI:58045"/>
        <dbReference type="EC" id="2.6.1.42"/>
    </reaction>
</comment>
<dbReference type="PANTHER" id="PTHR42743:SF11">
    <property type="entry name" value="AMINODEOXYCHORISMATE LYASE"/>
    <property type="match status" value="1"/>
</dbReference>
<accession>A0A0N1JSS3</accession>
<protein>
    <recommendedName>
        <fullName evidence="17">Branched-chain-amino-acid aminotransferase</fullName>
        <shortName evidence="17">BCAT</shortName>
        <ecNumber evidence="17">2.6.1.42</ecNumber>
    </recommendedName>
</protein>
<dbReference type="Pfam" id="PF01063">
    <property type="entry name" value="Aminotran_4"/>
    <property type="match status" value="1"/>
</dbReference>
<dbReference type="Gene3D" id="3.20.10.10">
    <property type="entry name" value="D-amino Acid Aminotransferase, subunit A, domain 2"/>
    <property type="match status" value="1"/>
</dbReference>
<gene>
    <name evidence="18" type="primary">ilvE_1</name>
    <name evidence="17" type="synonym">ilvE</name>
    <name evidence="18" type="ORF">WG78_11370</name>
</gene>
<comment type="function">
    <text evidence="2 17">Acts on leucine, isoleucine and valine.</text>
</comment>
<dbReference type="InterPro" id="IPR033939">
    <property type="entry name" value="BCAT_family"/>
</dbReference>
<dbReference type="EMBL" id="LAQT01000008">
    <property type="protein sequence ID" value="KPC53087.1"/>
    <property type="molecule type" value="Genomic_DNA"/>
</dbReference>
<comment type="catalytic activity">
    <reaction evidence="14 17">
        <text>L-leucine + 2-oxoglutarate = 4-methyl-2-oxopentanoate + L-glutamate</text>
        <dbReference type="Rhea" id="RHEA:18321"/>
        <dbReference type="ChEBI" id="CHEBI:16810"/>
        <dbReference type="ChEBI" id="CHEBI:17865"/>
        <dbReference type="ChEBI" id="CHEBI:29985"/>
        <dbReference type="ChEBI" id="CHEBI:57427"/>
        <dbReference type="EC" id="2.6.1.42"/>
    </reaction>
</comment>
<dbReference type="PATRIC" id="fig|857265.3.peg.2335"/>
<evidence type="ECO:0000256" key="2">
    <source>
        <dbReference type="ARBA" id="ARBA00003109"/>
    </source>
</evidence>
<dbReference type="CDD" id="cd01557">
    <property type="entry name" value="BCAT_beta_family"/>
    <property type="match status" value="1"/>
</dbReference>
<keyword evidence="10 16" id="KW-0663">Pyridoxal phosphate</keyword>
<dbReference type="STRING" id="857265.WG78_11370"/>
<dbReference type="InterPro" id="IPR043131">
    <property type="entry name" value="BCAT-like_N"/>
</dbReference>
<dbReference type="AlphaFoldDB" id="A0A0N1JSS3"/>
<evidence type="ECO:0000256" key="12">
    <source>
        <dbReference type="ARBA" id="ARBA00048212"/>
    </source>
</evidence>
<dbReference type="UniPathway" id="UPA00048">
    <property type="reaction ID" value="UER00073"/>
</dbReference>
<comment type="catalytic activity">
    <reaction evidence="12 17">
        <text>L-valine + 2-oxoglutarate = 3-methyl-2-oxobutanoate + L-glutamate</text>
        <dbReference type="Rhea" id="RHEA:24813"/>
        <dbReference type="ChEBI" id="CHEBI:11851"/>
        <dbReference type="ChEBI" id="CHEBI:16810"/>
        <dbReference type="ChEBI" id="CHEBI:29985"/>
        <dbReference type="ChEBI" id="CHEBI:57762"/>
        <dbReference type="EC" id="2.6.1.42"/>
    </reaction>
</comment>
<dbReference type="UniPathway" id="UPA00047">
    <property type="reaction ID" value="UER00058"/>
</dbReference>
<dbReference type="PANTHER" id="PTHR42743">
    <property type="entry name" value="AMINO-ACID AMINOTRANSFERASE"/>
    <property type="match status" value="1"/>
</dbReference>
<dbReference type="PROSITE" id="PS00770">
    <property type="entry name" value="AA_TRANSFER_CLASS_4"/>
    <property type="match status" value="1"/>
</dbReference>
<evidence type="ECO:0000256" key="10">
    <source>
        <dbReference type="ARBA" id="ARBA00022898"/>
    </source>
</evidence>
<dbReference type="GO" id="GO:0009097">
    <property type="term" value="P:isoleucine biosynthetic process"/>
    <property type="evidence" value="ECO:0007669"/>
    <property type="project" value="UniProtKB-UniPathway"/>
</dbReference>
<dbReference type="InterPro" id="IPR043132">
    <property type="entry name" value="BCAT-like_C"/>
</dbReference>
<name>A0A0N1JSS3_9NEIS</name>
<dbReference type="InterPro" id="IPR018300">
    <property type="entry name" value="Aminotrans_IV_CS"/>
</dbReference>
<evidence type="ECO:0000256" key="3">
    <source>
        <dbReference type="ARBA" id="ARBA00004824"/>
    </source>
</evidence>
<dbReference type="RefSeq" id="WP_053937920.1">
    <property type="nucleotide sequence ID" value="NZ_LAQT01000008.1"/>
</dbReference>
<evidence type="ECO:0000256" key="14">
    <source>
        <dbReference type="ARBA" id="ARBA00049229"/>
    </source>
</evidence>
<dbReference type="EC" id="2.6.1.42" evidence="17"/>
<proteinExistence type="inferred from homology"/>
<dbReference type="GO" id="GO:0005829">
    <property type="term" value="C:cytosol"/>
    <property type="evidence" value="ECO:0007669"/>
    <property type="project" value="TreeGrafter"/>
</dbReference>
<sequence>MSMADRDGVIWYDGKLVPWREATTHVLTHTLHYGLGVFEGVRAYETPNGPAIFRLQDHTDRLFRSAHILGMALPFSKDELNAASIAVVKENGLQSCYMRPMAFYGPGKLGVAPPANDVHIIVGAWPWGAYLGTEGLEKGIRVKTSSFTRHHVNITMCKAKANGNYMNSILANTEATRDGYDEALLLDNEGYVAEGSGENVFIVRKGKIYTPDLTSALEGITRDTIVQLAEEFGLQVIEKRITRDEVYTADEAFFTGTAAEVTPIRELDGRTIGAGTRGPITEKLQKRYFDCVKGLAADHSEWLTYVK</sequence>
<dbReference type="GO" id="GO:0006532">
    <property type="term" value="P:aspartate biosynthetic process"/>
    <property type="evidence" value="ECO:0007669"/>
    <property type="project" value="TreeGrafter"/>
</dbReference>
<evidence type="ECO:0000256" key="8">
    <source>
        <dbReference type="ARBA" id="ARBA00022605"/>
    </source>
</evidence>
<evidence type="ECO:0000256" key="15">
    <source>
        <dbReference type="RuleBase" id="RU004106"/>
    </source>
</evidence>
<evidence type="ECO:0000256" key="16">
    <source>
        <dbReference type="RuleBase" id="RU004516"/>
    </source>
</evidence>
<comment type="pathway">
    <text evidence="4 17">Amino-acid biosynthesis; L-valine biosynthesis; L-valine from pyruvate: step 4/4.</text>
</comment>
<dbReference type="NCBIfam" id="TIGR01122">
    <property type="entry name" value="ilvE_I"/>
    <property type="match status" value="1"/>
</dbReference>
<dbReference type="GO" id="GO:0052655">
    <property type="term" value="F:L-valine-2-oxoglutarate transaminase activity"/>
    <property type="evidence" value="ECO:0007669"/>
    <property type="project" value="RHEA"/>
</dbReference>
<evidence type="ECO:0000256" key="9">
    <source>
        <dbReference type="ARBA" id="ARBA00022679"/>
    </source>
</evidence>
<comment type="cofactor">
    <cofactor evidence="1 16">
        <name>pyridoxal 5'-phosphate</name>
        <dbReference type="ChEBI" id="CHEBI:597326"/>
    </cofactor>
</comment>
<dbReference type="UniPathway" id="UPA00049">
    <property type="reaction ID" value="UER00062"/>
</dbReference>
<dbReference type="InterPro" id="IPR036038">
    <property type="entry name" value="Aminotransferase-like"/>
</dbReference>
<evidence type="ECO:0000256" key="4">
    <source>
        <dbReference type="ARBA" id="ARBA00004931"/>
    </source>
</evidence>
<dbReference type="OrthoDB" id="21319at2"/>
<comment type="caution">
    <text evidence="18">The sequence shown here is derived from an EMBL/GenBank/DDBJ whole genome shotgun (WGS) entry which is preliminary data.</text>
</comment>
<dbReference type="InterPro" id="IPR050571">
    <property type="entry name" value="Class-IV_PLP-Dep_Aminotrnsfr"/>
</dbReference>
<evidence type="ECO:0000256" key="5">
    <source>
        <dbReference type="ARBA" id="ARBA00005072"/>
    </source>
</evidence>
<dbReference type="GO" id="GO:0009099">
    <property type="term" value="P:L-valine biosynthetic process"/>
    <property type="evidence" value="ECO:0007669"/>
    <property type="project" value="UniProtKB-UniPathway"/>
</dbReference>